<sequence>MCVVSVCECECVYTHAFCSQHHTCYGEGIPLLKSSSFRYAFCWFSVCSRPETLMAVHLRH</sequence>
<dbReference type="Proteomes" id="UP000694425">
    <property type="component" value="Unplaced"/>
</dbReference>
<evidence type="ECO:0000313" key="2">
    <source>
        <dbReference type="Proteomes" id="UP000694425"/>
    </source>
</evidence>
<reference evidence="1" key="1">
    <citation type="submission" date="2025-08" db="UniProtKB">
        <authorList>
            <consortium name="Ensembl"/>
        </authorList>
    </citation>
    <scope>IDENTIFICATION</scope>
</reference>
<reference evidence="1" key="2">
    <citation type="submission" date="2025-09" db="UniProtKB">
        <authorList>
            <consortium name="Ensembl"/>
        </authorList>
    </citation>
    <scope>IDENTIFICATION</scope>
</reference>
<organism evidence="1 2">
    <name type="scientific">Neovison vison</name>
    <name type="common">American mink</name>
    <name type="synonym">Mustela vison</name>
    <dbReference type="NCBI Taxonomy" id="452646"/>
    <lineage>
        <taxon>Eukaryota</taxon>
        <taxon>Metazoa</taxon>
        <taxon>Chordata</taxon>
        <taxon>Craniata</taxon>
        <taxon>Vertebrata</taxon>
        <taxon>Euteleostomi</taxon>
        <taxon>Mammalia</taxon>
        <taxon>Eutheria</taxon>
        <taxon>Laurasiatheria</taxon>
        <taxon>Carnivora</taxon>
        <taxon>Caniformia</taxon>
        <taxon>Musteloidea</taxon>
        <taxon>Mustelidae</taxon>
        <taxon>Mustelinae</taxon>
        <taxon>Neogale</taxon>
    </lineage>
</organism>
<dbReference type="Ensembl" id="ENSNVIT00000030478.1">
    <property type="protein sequence ID" value="ENSNVIP00000026274.1"/>
    <property type="gene ID" value="ENSNVIG00000020336.1"/>
</dbReference>
<name>A0A8C7BRI8_NEOVI</name>
<accession>A0A8C7BRI8</accession>
<keyword evidence="2" id="KW-1185">Reference proteome</keyword>
<proteinExistence type="predicted"/>
<dbReference type="AlphaFoldDB" id="A0A8C7BRI8"/>
<protein>
    <submittedName>
        <fullName evidence="1">Uncharacterized protein</fullName>
    </submittedName>
</protein>
<evidence type="ECO:0000313" key="1">
    <source>
        <dbReference type="Ensembl" id="ENSNVIP00000026274.1"/>
    </source>
</evidence>